<evidence type="ECO:0000313" key="3">
    <source>
        <dbReference type="Proteomes" id="UP001190700"/>
    </source>
</evidence>
<accession>A0AAE0FC13</accession>
<sequence>SDNDDLEEPATRLRRRRGHSTPVEAQLTQQTALLNTMMQQMKDLDARVDASQEATAKVAAKNVGFT</sequence>
<protein>
    <submittedName>
        <fullName evidence="2">Uncharacterized protein</fullName>
    </submittedName>
</protein>
<name>A0AAE0FC13_9CHLO</name>
<dbReference type="EMBL" id="LGRX02021249">
    <property type="protein sequence ID" value="KAK3256890.1"/>
    <property type="molecule type" value="Genomic_DNA"/>
</dbReference>
<feature type="non-terminal residue" evidence="2">
    <location>
        <position position="1"/>
    </location>
</feature>
<dbReference type="AlphaFoldDB" id="A0AAE0FC13"/>
<organism evidence="2 3">
    <name type="scientific">Cymbomonas tetramitiformis</name>
    <dbReference type="NCBI Taxonomy" id="36881"/>
    <lineage>
        <taxon>Eukaryota</taxon>
        <taxon>Viridiplantae</taxon>
        <taxon>Chlorophyta</taxon>
        <taxon>Pyramimonadophyceae</taxon>
        <taxon>Pyramimonadales</taxon>
        <taxon>Pyramimonadaceae</taxon>
        <taxon>Cymbomonas</taxon>
    </lineage>
</organism>
<keyword evidence="3" id="KW-1185">Reference proteome</keyword>
<dbReference type="Proteomes" id="UP001190700">
    <property type="component" value="Unassembled WGS sequence"/>
</dbReference>
<proteinExistence type="predicted"/>
<gene>
    <name evidence="2" type="ORF">CYMTET_33998</name>
</gene>
<evidence type="ECO:0000256" key="1">
    <source>
        <dbReference type="SAM" id="MobiDB-lite"/>
    </source>
</evidence>
<evidence type="ECO:0000313" key="2">
    <source>
        <dbReference type="EMBL" id="KAK3256890.1"/>
    </source>
</evidence>
<reference evidence="2 3" key="1">
    <citation type="journal article" date="2015" name="Genome Biol. Evol.">
        <title>Comparative Genomics of a Bacterivorous Green Alga Reveals Evolutionary Causalities and Consequences of Phago-Mixotrophic Mode of Nutrition.</title>
        <authorList>
            <person name="Burns J.A."/>
            <person name="Paasch A."/>
            <person name="Narechania A."/>
            <person name="Kim E."/>
        </authorList>
    </citation>
    <scope>NUCLEOTIDE SEQUENCE [LARGE SCALE GENOMIC DNA]</scope>
    <source>
        <strain evidence="2 3">PLY_AMNH</strain>
    </source>
</reference>
<feature type="region of interest" description="Disordered" evidence="1">
    <location>
        <begin position="1"/>
        <end position="23"/>
    </location>
</feature>
<comment type="caution">
    <text evidence="2">The sequence shown here is derived from an EMBL/GenBank/DDBJ whole genome shotgun (WGS) entry which is preliminary data.</text>
</comment>